<comment type="caution">
    <text evidence="2">The sequence shown here is derived from an EMBL/GenBank/DDBJ whole genome shotgun (WGS) entry which is preliminary data.</text>
</comment>
<proteinExistence type="predicted"/>
<dbReference type="OrthoDB" id="10340945at2759"/>
<name>A0A484AX23_DRONA</name>
<dbReference type="EMBL" id="LSRL02000431">
    <property type="protein sequence ID" value="TDG41036.1"/>
    <property type="molecule type" value="Genomic_DNA"/>
</dbReference>
<sequence>MLKKVTLRSTVLSWVIFVFCFMERKLQMSGTAVPIAIVGVLITVMVLHLLVQHHGLLPELSWRLMWPLISFKVVLWILVQLLGTVALSVLWTHLLDDTCDGSFCDIFVSRLMLGWTLAGYVIYVRLCQLAAAIVAARNEIEFLTFWFQFLKI</sequence>
<keyword evidence="1" id="KW-0812">Transmembrane</keyword>
<feature type="transmembrane region" description="Helical" evidence="1">
    <location>
        <begin position="73"/>
        <end position="92"/>
    </location>
</feature>
<feature type="transmembrane region" description="Helical" evidence="1">
    <location>
        <begin position="7"/>
        <end position="26"/>
    </location>
</feature>
<evidence type="ECO:0000256" key="1">
    <source>
        <dbReference type="SAM" id="Phobius"/>
    </source>
</evidence>
<keyword evidence="3" id="KW-1185">Reference proteome</keyword>
<feature type="transmembrane region" description="Helical" evidence="1">
    <location>
        <begin position="32"/>
        <end position="52"/>
    </location>
</feature>
<dbReference type="Proteomes" id="UP000295192">
    <property type="component" value="Unassembled WGS sequence"/>
</dbReference>
<keyword evidence="1" id="KW-1133">Transmembrane helix</keyword>
<accession>A0A484AX23</accession>
<evidence type="ECO:0000313" key="3">
    <source>
        <dbReference type="Proteomes" id="UP000295192"/>
    </source>
</evidence>
<protein>
    <submittedName>
        <fullName evidence="2">Uncharacterized protein</fullName>
    </submittedName>
</protein>
<keyword evidence="1" id="KW-0472">Membrane</keyword>
<organism evidence="2 3">
    <name type="scientific">Drosophila navojoa</name>
    <name type="common">Fruit fly</name>
    <dbReference type="NCBI Taxonomy" id="7232"/>
    <lineage>
        <taxon>Eukaryota</taxon>
        <taxon>Metazoa</taxon>
        <taxon>Ecdysozoa</taxon>
        <taxon>Arthropoda</taxon>
        <taxon>Hexapoda</taxon>
        <taxon>Insecta</taxon>
        <taxon>Pterygota</taxon>
        <taxon>Neoptera</taxon>
        <taxon>Endopterygota</taxon>
        <taxon>Diptera</taxon>
        <taxon>Brachycera</taxon>
        <taxon>Muscomorpha</taxon>
        <taxon>Ephydroidea</taxon>
        <taxon>Drosophilidae</taxon>
        <taxon>Drosophila</taxon>
    </lineage>
</organism>
<dbReference type="OMA" id="WTHLLDD"/>
<feature type="transmembrane region" description="Helical" evidence="1">
    <location>
        <begin position="112"/>
        <end position="136"/>
    </location>
</feature>
<gene>
    <name evidence="2" type="ORF">AWZ03_012543</name>
</gene>
<reference evidence="2 3" key="1">
    <citation type="journal article" date="2019" name="J. Hered.">
        <title>An Improved Genome Assembly for Drosophila navojoa, the Basal Species in the mojavensis Cluster.</title>
        <authorList>
            <person name="Vanderlinde T."/>
            <person name="Dupim E.G."/>
            <person name="Nazario-Yepiz N.O."/>
            <person name="Carvalho A.B."/>
        </authorList>
    </citation>
    <scope>NUCLEOTIDE SEQUENCE [LARGE SCALE GENOMIC DNA]</scope>
    <source>
        <strain evidence="2">Navoj_Jal97</strain>
        <tissue evidence="2">Whole organism</tissue>
    </source>
</reference>
<dbReference type="AlphaFoldDB" id="A0A484AX23"/>
<evidence type="ECO:0000313" key="2">
    <source>
        <dbReference type="EMBL" id="TDG41036.1"/>
    </source>
</evidence>